<feature type="transmembrane region" description="Helical" evidence="1">
    <location>
        <begin position="112"/>
        <end position="134"/>
    </location>
</feature>
<name>A0ABT8VN04_9FLAO</name>
<feature type="transmembrane region" description="Helical" evidence="1">
    <location>
        <begin position="71"/>
        <end position="92"/>
    </location>
</feature>
<accession>A0ABT8VN04</accession>
<feature type="transmembrane region" description="Helical" evidence="1">
    <location>
        <begin position="185"/>
        <end position="202"/>
    </location>
</feature>
<dbReference type="EMBL" id="JAUMIT010000001">
    <property type="protein sequence ID" value="MDO3693350.1"/>
    <property type="molecule type" value="Genomic_DNA"/>
</dbReference>
<dbReference type="Pfam" id="PF02517">
    <property type="entry name" value="Rce1-like"/>
    <property type="match status" value="1"/>
</dbReference>
<organism evidence="3 4">
    <name type="scientific">Wenyingzhuangia gilva</name>
    <dbReference type="NCBI Taxonomy" id="3057677"/>
    <lineage>
        <taxon>Bacteria</taxon>
        <taxon>Pseudomonadati</taxon>
        <taxon>Bacteroidota</taxon>
        <taxon>Flavobacteriia</taxon>
        <taxon>Flavobacteriales</taxon>
        <taxon>Flavobacteriaceae</taxon>
        <taxon>Wenyingzhuangia</taxon>
    </lineage>
</organism>
<keyword evidence="4" id="KW-1185">Reference proteome</keyword>
<evidence type="ECO:0000313" key="3">
    <source>
        <dbReference type="EMBL" id="MDO3693350.1"/>
    </source>
</evidence>
<evidence type="ECO:0000256" key="1">
    <source>
        <dbReference type="SAM" id="Phobius"/>
    </source>
</evidence>
<reference evidence="3" key="1">
    <citation type="submission" date="2023-07" db="EMBL/GenBank/DDBJ databases">
        <title>Wenyingzhuangia sp. chi5 genome sequencing and assembly.</title>
        <authorList>
            <person name="Park S."/>
        </authorList>
    </citation>
    <scope>NUCLEOTIDE SEQUENCE</scope>
    <source>
        <strain evidence="3">Chi5</strain>
    </source>
</reference>
<feature type="domain" description="CAAX prenyl protease 2/Lysostaphin resistance protein A-like" evidence="2">
    <location>
        <begin position="149"/>
        <end position="246"/>
    </location>
</feature>
<feature type="transmembrane region" description="Helical" evidence="1">
    <location>
        <begin position="270"/>
        <end position="291"/>
    </location>
</feature>
<dbReference type="InterPro" id="IPR003675">
    <property type="entry name" value="Rce1/LyrA-like_dom"/>
</dbReference>
<sequence length="304" mass="34726">MENRFLDQAYKANHSIWNYVLGIILVVIGALTFSLPYNLVIANKITEGTADASRVEDINYLYTLLDSNTSLFYMMLPFVGAMITLFIIIKKIHKQSWTSLTTSRVKIDYKRVFFSFFFWASITLLLFFIGYIISPEQVVWNFDAKKFSILFLLSIVLIPIQTSLEEYVFRGYLMQGLGVSSKTKWVPLLVTSVVFGLLHYANPEVKELGYGIMVFYIGTGLLLGIMTLMDEGIELSLGFHAANNLITALLVTADWTAFQTAAIFKDISSPSLMTELVAMFFLYPLLLFVYAKKYKWNAWKEKLI</sequence>
<gene>
    <name evidence="3" type="ORF">QVZ41_00620</name>
</gene>
<keyword evidence="1" id="KW-0472">Membrane</keyword>
<dbReference type="RefSeq" id="WP_302882622.1">
    <property type="nucleotide sequence ID" value="NZ_JAUMIT010000001.1"/>
</dbReference>
<feature type="transmembrane region" description="Helical" evidence="1">
    <location>
        <begin position="146"/>
        <end position="164"/>
    </location>
</feature>
<dbReference type="PANTHER" id="PTHR39430:SF1">
    <property type="entry name" value="PROTEASE"/>
    <property type="match status" value="1"/>
</dbReference>
<keyword evidence="1" id="KW-1133">Transmembrane helix</keyword>
<dbReference type="Proteomes" id="UP001168642">
    <property type="component" value="Unassembled WGS sequence"/>
</dbReference>
<evidence type="ECO:0000259" key="2">
    <source>
        <dbReference type="Pfam" id="PF02517"/>
    </source>
</evidence>
<feature type="transmembrane region" description="Helical" evidence="1">
    <location>
        <begin position="208"/>
        <end position="229"/>
    </location>
</feature>
<feature type="transmembrane region" description="Helical" evidence="1">
    <location>
        <begin position="16"/>
        <end position="37"/>
    </location>
</feature>
<evidence type="ECO:0000313" key="4">
    <source>
        <dbReference type="Proteomes" id="UP001168642"/>
    </source>
</evidence>
<keyword evidence="1" id="KW-0812">Transmembrane</keyword>
<protein>
    <submittedName>
        <fullName evidence="3">Type II CAAX endopeptidase family protein</fullName>
    </submittedName>
</protein>
<feature type="transmembrane region" description="Helical" evidence="1">
    <location>
        <begin position="241"/>
        <end position="264"/>
    </location>
</feature>
<proteinExistence type="predicted"/>
<dbReference type="PANTHER" id="PTHR39430">
    <property type="entry name" value="MEMBRANE-ASSOCIATED PROTEASE-RELATED"/>
    <property type="match status" value="1"/>
</dbReference>
<comment type="caution">
    <text evidence="3">The sequence shown here is derived from an EMBL/GenBank/DDBJ whole genome shotgun (WGS) entry which is preliminary data.</text>
</comment>